<feature type="region of interest" description="Disordered" evidence="1">
    <location>
        <begin position="99"/>
        <end position="121"/>
    </location>
</feature>
<keyword evidence="3" id="KW-1185">Reference proteome</keyword>
<dbReference type="Proteomes" id="UP000680206">
    <property type="component" value="Unassembled WGS sequence"/>
</dbReference>
<comment type="caution">
    <text evidence="2">The sequence shown here is derived from an EMBL/GenBank/DDBJ whole genome shotgun (WGS) entry which is preliminary data.</text>
</comment>
<organism evidence="2 3">
    <name type="scientific">Actinomadura violacea</name>
    <dbReference type="NCBI Taxonomy" id="2819934"/>
    <lineage>
        <taxon>Bacteria</taxon>
        <taxon>Bacillati</taxon>
        <taxon>Actinomycetota</taxon>
        <taxon>Actinomycetes</taxon>
        <taxon>Streptosporangiales</taxon>
        <taxon>Thermomonosporaceae</taxon>
        <taxon>Actinomadura</taxon>
    </lineage>
</organism>
<dbReference type="RefSeq" id="WP_208250963.1">
    <property type="nucleotide sequence ID" value="NZ_JAGEPF010000035.1"/>
</dbReference>
<reference evidence="2 3" key="1">
    <citation type="submission" date="2021-03" db="EMBL/GenBank/DDBJ databases">
        <title>Actinomadura violae sp. nov., isolated from lichen in Thailand.</title>
        <authorList>
            <person name="Kanchanasin P."/>
            <person name="Saeng-In P."/>
            <person name="Phongsopitanun W."/>
            <person name="Yuki M."/>
            <person name="Kudo T."/>
            <person name="Ohkuma M."/>
            <person name="Tanasupawat S."/>
        </authorList>
    </citation>
    <scope>NUCLEOTIDE SEQUENCE [LARGE SCALE GENOMIC DNA]</scope>
    <source>
        <strain evidence="2 3">LCR2-06</strain>
    </source>
</reference>
<evidence type="ECO:0000313" key="2">
    <source>
        <dbReference type="EMBL" id="MBO2464469.1"/>
    </source>
</evidence>
<sequence>MRTRFRRTGAPKPQIPTLPLFELPGADDASPGACGEAGDGHEEWWATAVAGVHRLAATGMAFQAYDLRMAGVPEPPRSAAQWGALFASLAREGVIVPVGYGPSPRPTTRSSAARIWRGAAR</sequence>
<evidence type="ECO:0000256" key="1">
    <source>
        <dbReference type="SAM" id="MobiDB-lite"/>
    </source>
</evidence>
<proteinExistence type="predicted"/>
<protein>
    <submittedName>
        <fullName evidence="2">Uncharacterized protein</fullName>
    </submittedName>
</protein>
<name>A0ABS3S8A4_9ACTN</name>
<evidence type="ECO:0000313" key="3">
    <source>
        <dbReference type="Proteomes" id="UP000680206"/>
    </source>
</evidence>
<gene>
    <name evidence="2" type="ORF">J4709_43550</name>
</gene>
<dbReference type="EMBL" id="JAGEPF010000035">
    <property type="protein sequence ID" value="MBO2464469.1"/>
    <property type="molecule type" value="Genomic_DNA"/>
</dbReference>
<accession>A0ABS3S8A4</accession>
<feature type="region of interest" description="Disordered" evidence="1">
    <location>
        <begin position="1"/>
        <end position="38"/>
    </location>
</feature>